<evidence type="ECO:0000313" key="1">
    <source>
        <dbReference type="EMBL" id="KZN46985.1"/>
    </source>
</evidence>
<evidence type="ECO:0000313" key="2">
    <source>
        <dbReference type="Proteomes" id="UP000076587"/>
    </source>
</evidence>
<proteinExistence type="predicted"/>
<accession>A0A167BWM2</accession>
<name>A0A167BWM2_9GAMM</name>
<dbReference type="AlphaFoldDB" id="A0A167BWM2"/>
<reference evidence="1 2" key="1">
    <citation type="submission" date="2013-07" db="EMBL/GenBank/DDBJ databases">
        <title>Comparative Genomic and Metabolomic Analysis of Twelve Strains of Pseudoalteromonas luteoviolacea.</title>
        <authorList>
            <person name="Vynne N.G."/>
            <person name="Mansson M."/>
            <person name="Gram L."/>
        </authorList>
    </citation>
    <scope>NUCLEOTIDE SEQUENCE [LARGE SCALE GENOMIC DNA]</scope>
    <source>
        <strain evidence="1 2">NCIMB 1942</strain>
    </source>
</reference>
<dbReference type="Proteomes" id="UP000076587">
    <property type="component" value="Unassembled WGS sequence"/>
</dbReference>
<dbReference type="EMBL" id="AUXT01000162">
    <property type="protein sequence ID" value="KZN46985.1"/>
    <property type="molecule type" value="Genomic_DNA"/>
</dbReference>
<gene>
    <name evidence="1" type="ORF">N482_11270</name>
</gene>
<organism evidence="1 2">
    <name type="scientific">Pseudoalteromonas luteoviolacea NCIMB 1942</name>
    <dbReference type="NCBI Taxonomy" id="1365253"/>
    <lineage>
        <taxon>Bacteria</taxon>
        <taxon>Pseudomonadati</taxon>
        <taxon>Pseudomonadota</taxon>
        <taxon>Gammaproteobacteria</taxon>
        <taxon>Alteromonadales</taxon>
        <taxon>Pseudoalteromonadaceae</taxon>
        <taxon>Pseudoalteromonas</taxon>
    </lineage>
</organism>
<dbReference type="PATRIC" id="fig|1365253.3.peg.2770"/>
<sequence length="39" mass="4680">MIKKKKLPDKVNKCKTGILGREHRKQNQKQSLMYNFYAI</sequence>
<comment type="caution">
    <text evidence="1">The sequence shown here is derived from an EMBL/GenBank/DDBJ whole genome shotgun (WGS) entry which is preliminary data.</text>
</comment>
<protein>
    <submittedName>
        <fullName evidence="1">Uncharacterized protein</fullName>
    </submittedName>
</protein>